<dbReference type="OrthoDB" id="9801573at2"/>
<accession>A0A2N7X5X9</accession>
<evidence type="ECO:0000313" key="2">
    <source>
        <dbReference type="EMBL" id="PMS37166.1"/>
    </source>
</evidence>
<dbReference type="Pfam" id="PF00534">
    <property type="entry name" value="Glycos_transf_1"/>
    <property type="match status" value="1"/>
</dbReference>
<sequence>MRLQFVIWNVVDYHVPRYRAVAQLATTQGYEISLIEIFGRSRAYGYPQVERDKFLAEGSVQAITLFKDHAHGEKNWLLVLMRLRKALRAQRPNIVVTLGYHTSYAIYLCAAKLLRRRFKLMYMSDSKHDDGKRFGLKEWFKKLLVSHFDGALVAGQRHRRYAQSLGIPLERSRVGFDVIDVGYFREAALRAAGCPAQARTLFGLPMRYVLCVSRFVERKNVSVVVEAFARSTLAHGGTSLVIVGQGPLEDAIRKKIDELGVREHVTILKEVLNRDMPSLYALADFLVLASAFDQWGLCVNEAMACGCPAIVSETCGCANELVHDGINGFVVRPGHIQELTDRMKQLGEDSDLRQHFAAAALSTIRNWTPALFAKNVLALADDLLRMIRPSRDEISAE</sequence>
<gene>
    <name evidence="2" type="ORF">C0Z20_10005</name>
</gene>
<keyword evidence="2" id="KW-0808">Transferase</keyword>
<dbReference type="InterPro" id="IPR050194">
    <property type="entry name" value="Glycosyltransferase_grp1"/>
</dbReference>
<dbReference type="GO" id="GO:0016757">
    <property type="term" value="F:glycosyltransferase activity"/>
    <property type="evidence" value="ECO:0007669"/>
    <property type="project" value="InterPro"/>
</dbReference>
<dbReference type="InterPro" id="IPR001296">
    <property type="entry name" value="Glyco_trans_1"/>
</dbReference>
<protein>
    <submittedName>
        <fullName evidence="2">Glycosyltransferase family 1 protein</fullName>
    </submittedName>
</protein>
<dbReference type="Proteomes" id="UP000235777">
    <property type="component" value="Unassembled WGS sequence"/>
</dbReference>
<evidence type="ECO:0000259" key="1">
    <source>
        <dbReference type="Pfam" id="PF00534"/>
    </source>
</evidence>
<evidence type="ECO:0000313" key="3">
    <source>
        <dbReference type="Proteomes" id="UP000235777"/>
    </source>
</evidence>
<dbReference type="PANTHER" id="PTHR45947:SF3">
    <property type="entry name" value="SULFOQUINOVOSYL TRANSFERASE SQD2"/>
    <property type="match status" value="1"/>
</dbReference>
<feature type="domain" description="Glycosyl transferase family 1" evidence="1">
    <location>
        <begin position="207"/>
        <end position="360"/>
    </location>
</feature>
<dbReference type="Gene3D" id="3.40.50.2000">
    <property type="entry name" value="Glycogen Phosphorylase B"/>
    <property type="match status" value="2"/>
</dbReference>
<dbReference type="EMBL" id="PNYC01000005">
    <property type="protein sequence ID" value="PMS37166.1"/>
    <property type="molecule type" value="Genomic_DNA"/>
</dbReference>
<comment type="caution">
    <text evidence="2">The sequence shown here is derived from an EMBL/GenBank/DDBJ whole genome shotgun (WGS) entry which is preliminary data.</text>
</comment>
<dbReference type="AlphaFoldDB" id="A0A2N7X5X9"/>
<keyword evidence="3" id="KW-1185">Reference proteome</keyword>
<reference evidence="2 3" key="1">
    <citation type="submission" date="2018-01" db="EMBL/GenBank/DDBJ databases">
        <title>Whole genome analyses suggest that Burkholderia sensu lato contains two further novel genera in the rhizoxinica-symbiotica group Mycetohabitans gen. nov., and Trinickia gen. nov.: implications for the evolution of diazotrophy and nodulation in the Burkholderiaceae.</title>
        <authorList>
            <person name="Estrada-de los Santos P."/>
            <person name="Palmer M."/>
            <person name="Chavez-Ramirez B."/>
            <person name="Beukes C."/>
            <person name="Steenkamp E.T."/>
            <person name="Hirsch A.M."/>
            <person name="Manyaka P."/>
            <person name="Maluk M."/>
            <person name="Lafos M."/>
            <person name="Crook M."/>
            <person name="Gross E."/>
            <person name="Simon M.F."/>
            <person name="Bueno dos Reis Junior F."/>
            <person name="Poole P.S."/>
            <person name="Venter S.N."/>
            <person name="James E.K."/>
        </authorList>
    </citation>
    <scope>NUCLEOTIDE SEQUENCE [LARGE SCALE GENOMIC DNA]</scope>
    <source>
        <strain evidence="2 3">JPY 581</strain>
    </source>
</reference>
<dbReference type="SUPFAM" id="SSF53756">
    <property type="entry name" value="UDP-Glycosyltransferase/glycogen phosphorylase"/>
    <property type="match status" value="1"/>
</dbReference>
<organism evidence="2 3">
    <name type="scientific">Trinickia symbiotica</name>
    <dbReference type="NCBI Taxonomy" id="863227"/>
    <lineage>
        <taxon>Bacteria</taxon>
        <taxon>Pseudomonadati</taxon>
        <taxon>Pseudomonadota</taxon>
        <taxon>Betaproteobacteria</taxon>
        <taxon>Burkholderiales</taxon>
        <taxon>Burkholderiaceae</taxon>
        <taxon>Trinickia</taxon>
    </lineage>
</organism>
<dbReference type="PANTHER" id="PTHR45947">
    <property type="entry name" value="SULFOQUINOVOSYL TRANSFERASE SQD2"/>
    <property type="match status" value="1"/>
</dbReference>
<proteinExistence type="predicted"/>
<name>A0A2N7X5X9_9BURK</name>
<dbReference type="STRING" id="863227.GCA_000373005_01937"/>